<sequence length="157" mass="17763">MDWVSFDITAPVAKQNFLNSYFEAAKYAFTQHNIRVGFLTTGLVPINHHIMPTPSGSRDIKKVIRGHRQNLSHVDHARIKLLGKAGKALDVRNVQIASLQAENHRVRQELKARKVVRRRAVKFDANETFANIEDIHSSQEEARGAMQEDDDVIVVQG</sequence>
<evidence type="ECO:0000313" key="2">
    <source>
        <dbReference type="Proteomes" id="UP001287356"/>
    </source>
</evidence>
<name>A0AAE0JU17_9PEZI</name>
<comment type="caution">
    <text evidence="1">The sequence shown here is derived from an EMBL/GenBank/DDBJ whole genome shotgun (WGS) entry which is preliminary data.</text>
</comment>
<dbReference type="Proteomes" id="UP001287356">
    <property type="component" value="Unassembled WGS sequence"/>
</dbReference>
<reference evidence="1" key="1">
    <citation type="journal article" date="2023" name="Mol. Phylogenet. Evol.">
        <title>Genome-scale phylogeny and comparative genomics of the fungal order Sordariales.</title>
        <authorList>
            <person name="Hensen N."/>
            <person name="Bonometti L."/>
            <person name="Westerberg I."/>
            <person name="Brannstrom I.O."/>
            <person name="Guillou S."/>
            <person name="Cros-Aarteil S."/>
            <person name="Calhoun S."/>
            <person name="Haridas S."/>
            <person name="Kuo A."/>
            <person name="Mondo S."/>
            <person name="Pangilinan J."/>
            <person name="Riley R."/>
            <person name="LaButti K."/>
            <person name="Andreopoulos B."/>
            <person name="Lipzen A."/>
            <person name="Chen C."/>
            <person name="Yan M."/>
            <person name="Daum C."/>
            <person name="Ng V."/>
            <person name="Clum A."/>
            <person name="Steindorff A."/>
            <person name="Ohm R.A."/>
            <person name="Martin F."/>
            <person name="Silar P."/>
            <person name="Natvig D.O."/>
            <person name="Lalanne C."/>
            <person name="Gautier V."/>
            <person name="Ament-Velasquez S.L."/>
            <person name="Kruys A."/>
            <person name="Hutchinson M.I."/>
            <person name="Powell A.J."/>
            <person name="Barry K."/>
            <person name="Miller A.N."/>
            <person name="Grigoriev I.V."/>
            <person name="Debuchy R."/>
            <person name="Gladieux P."/>
            <person name="Hiltunen Thoren M."/>
            <person name="Johannesson H."/>
        </authorList>
    </citation>
    <scope>NUCLEOTIDE SEQUENCE</scope>
    <source>
        <strain evidence="1">CBS 958.72</strain>
    </source>
</reference>
<gene>
    <name evidence="1" type="ORF">B0T24DRAFT_598767</name>
</gene>
<proteinExistence type="predicted"/>
<accession>A0AAE0JU17</accession>
<reference evidence="1" key="2">
    <citation type="submission" date="2023-06" db="EMBL/GenBank/DDBJ databases">
        <authorList>
            <consortium name="Lawrence Berkeley National Laboratory"/>
            <person name="Haridas S."/>
            <person name="Hensen N."/>
            <person name="Bonometti L."/>
            <person name="Westerberg I."/>
            <person name="Brannstrom I.O."/>
            <person name="Guillou S."/>
            <person name="Cros-Aarteil S."/>
            <person name="Calhoun S."/>
            <person name="Kuo A."/>
            <person name="Mondo S."/>
            <person name="Pangilinan J."/>
            <person name="Riley R."/>
            <person name="Labutti K."/>
            <person name="Andreopoulos B."/>
            <person name="Lipzen A."/>
            <person name="Chen C."/>
            <person name="Yanf M."/>
            <person name="Daum C."/>
            <person name="Ng V."/>
            <person name="Clum A."/>
            <person name="Steindorff A."/>
            <person name="Ohm R."/>
            <person name="Martin F."/>
            <person name="Silar P."/>
            <person name="Natvig D."/>
            <person name="Lalanne C."/>
            <person name="Gautier V."/>
            <person name="Ament-Velasquez S.L."/>
            <person name="Kruys A."/>
            <person name="Hutchinson M.I."/>
            <person name="Powell A.J."/>
            <person name="Barry K."/>
            <person name="Miller A.N."/>
            <person name="Grigoriev I.V."/>
            <person name="Debuchy R."/>
            <person name="Gladieux P."/>
            <person name="Thoren M.H."/>
            <person name="Johannesson H."/>
        </authorList>
    </citation>
    <scope>NUCLEOTIDE SEQUENCE</scope>
    <source>
        <strain evidence="1">CBS 958.72</strain>
    </source>
</reference>
<protein>
    <submittedName>
        <fullName evidence="1">Uncharacterized protein</fullName>
    </submittedName>
</protein>
<dbReference type="AlphaFoldDB" id="A0AAE0JU17"/>
<organism evidence="1 2">
    <name type="scientific">Lasiosphaeria ovina</name>
    <dbReference type="NCBI Taxonomy" id="92902"/>
    <lineage>
        <taxon>Eukaryota</taxon>
        <taxon>Fungi</taxon>
        <taxon>Dikarya</taxon>
        <taxon>Ascomycota</taxon>
        <taxon>Pezizomycotina</taxon>
        <taxon>Sordariomycetes</taxon>
        <taxon>Sordariomycetidae</taxon>
        <taxon>Sordariales</taxon>
        <taxon>Lasiosphaeriaceae</taxon>
        <taxon>Lasiosphaeria</taxon>
    </lineage>
</organism>
<dbReference type="EMBL" id="JAULSN010000010">
    <property type="protein sequence ID" value="KAK3361861.1"/>
    <property type="molecule type" value="Genomic_DNA"/>
</dbReference>
<evidence type="ECO:0000313" key="1">
    <source>
        <dbReference type="EMBL" id="KAK3361861.1"/>
    </source>
</evidence>
<keyword evidence="2" id="KW-1185">Reference proteome</keyword>